<evidence type="ECO:0000259" key="9">
    <source>
        <dbReference type="PROSITE" id="PS50887"/>
    </source>
</evidence>
<evidence type="ECO:0000256" key="4">
    <source>
        <dbReference type="ARBA" id="ARBA00022989"/>
    </source>
</evidence>
<evidence type="ECO:0000313" key="12">
    <source>
        <dbReference type="EMBL" id="CDT67110.1"/>
    </source>
</evidence>
<dbReference type="Pfam" id="PF02743">
    <property type="entry name" value="dCache_1"/>
    <property type="match status" value="1"/>
</dbReference>
<protein>
    <submittedName>
        <fullName evidence="11">Two-component sensor histidine kinase</fullName>
    </submittedName>
</protein>
<dbReference type="InterPro" id="IPR043128">
    <property type="entry name" value="Rev_trsase/Diguanyl_cyclase"/>
</dbReference>
<dbReference type="CDD" id="cd00130">
    <property type="entry name" value="PAS"/>
    <property type="match status" value="3"/>
</dbReference>
<feature type="domain" description="GGDEF" evidence="9">
    <location>
        <begin position="738"/>
        <end position="871"/>
    </location>
</feature>
<accession>A0A069A688</accession>
<keyword evidence="4 6" id="KW-1133">Transmembrane helix</keyword>
<dbReference type="EMBL" id="LK932485">
    <property type="protein sequence ID" value="CDS84462.1"/>
    <property type="molecule type" value="Genomic_DNA"/>
</dbReference>
<sequence>MMNRLKPRILGISILFIIIIILTCGAVFKFKFKLDNKLKETTHTYLSEFTEHNIINLKTRLSGQFDMLESIANFIGNLNNINDEMVIDLMDSDVKRSSLIRMTISTLDGECYSNDGITHNVQDRDYFKKAKNGEKNISEPLKSIVNNKEIIVLSTPVYKSGKIVGVLSGIYDSKKLNELLGLSAFDEKADVFVAKKNGDIVAQKTNKNRKTLSCIFQLFDKDNCDEDDCLKTIKENMKNDKSGYFNYNLDNEKFMLNYQPLGVNDWYVFSVVPNKIVSIQSENISYDVYIFALEILLVILIFIIYIACIINNNTKIIINEKEKFKVLTDNILGGVKTCLKDEYMTMTYVSQGFLELTGYSCEDLNKIFKNRFKDMIYKDDLDKFNCIILNQLEKQDKIEVEYRIVRKDGSIIWILERSKSINDNKGSECIQGVLTDITELKKIQEELDSKRFEIQAINDSIVGGIVITEINDDFDSIYLNEGYLNMIGYTRKQLEDELNNKLIKLIFKDDRTELINSINKQLKLSDTFASEQRVEKRDGTIIWILLKGRKMIYDNGKSVLCCVIVDITSAKLLEQELKKSEERHEIILKQTQNIIIEWDIEKDKMNISPNWYNKFKYDPITENATKNIIKSVDIYHDDMDKFISLIKLTSQGSEYEECEIRLRTRDTIYAWFSIKATTLFDNNGKPYKVVGSLTDIDESKREAEKLKERAEKDPLTDLYNKKASQSLIEEYITLDKKRKGALMIIDIDDFKGINDNLGHLYGDAVLSEIANDLINLFRATDIVGRIGGDEFIVFIKDISETRDIINKAEELVKTFERSFLGKGRNYKISLSVGIAKFPQDGMDYMTLFRNADMALYSAKGKGKNCYTLYDKKIDKVQYITNTRNAGDSDNVEMSFKEHITNYIFDILYESSDIEVAVNLILSIVGKHFNVSRMYIFENSDDNRVCKNTFEWCNEGVTPEINNLKNICYKDLGNYLLNFNADGLFYCNDIENLGSDVKKVLKPQGIRSILQCKILEGNEFRGFIGFDECSYNRMWTNDEVNTLTFISKTLSMFLLKMRIQSKLEESLTIQKSVMDNMDIWAYVVDRNTYELLFINKKMLESAPNTHVGDLCYKAIWNNQDKPCKKCPMIYLKDGDDTYKSFMHNKKFEVQANITTTTLKWFDGKDACLIFGSEITSIEAEENT</sequence>
<keyword evidence="11" id="KW-0418">Kinase</keyword>
<feature type="domain" description="PAC" evidence="8">
    <location>
        <begin position="398"/>
        <end position="449"/>
    </location>
</feature>
<dbReference type="InterPro" id="IPR000014">
    <property type="entry name" value="PAS"/>
</dbReference>
<feature type="transmembrane region" description="Helical" evidence="6">
    <location>
        <begin position="288"/>
        <end position="307"/>
    </location>
</feature>
<dbReference type="InterPro" id="IPR033479">
    <property type="entry name" value="dCache_1"/>
</dbReference>
<dbReference type="InterPro" id="IPR001610">
    <property type="entry name" value="PAC"/>
</dbReference>
<keyword evidence="2" id="KW-1003">Cell membrane</keyword>
<dbReference type="Pfam" id="PF00990">
    <property type="entry name" value="GGDEF"/>
    <property type="match status" value="1"/>
</dbReference>
<dbReference type="AlphaFoldDB" id="A0A069A688"/>
<dbReference type="GO" id="GO:0005886">
    <property type="term" value="C:plasma membrane"/>
    <property type="evidence" value="ECO:0007669"/>
    <property type="project" value="UniProtKB-SubCell"/>
</dbReference>
<dbReference type="PROSITE" id="PS50112">
    <property type="entry name" value="PAS"/>
    <property type="match status" value="1"/>
</dbReference>
<dbReference type="InterPro" id="IPR029016">
    <property type="entry name" value="GAF-like_dom_sf"/>
</dbReference>
<evidence type="ECO:0000256" key="6">
    <source>
        <dbReference type="SAM" id="Phobius"/>
    </source>
</evidence>
<dbReference type="InterPro" id="IPR052155">
    <property type="entry name" value="Biofilm_reg_signaling"/>
</dbReference>
<keyword evidence="11" id="KW-0808">Transferase</keyword>
<feature type="domain" description="PAC" evidence="8">
    <location>
        <begin position="528"/>
        <end position="579"/>
    </location>
</feature>
<dbReference type="InterPro" id="IPR013655">
    <property type="entry name" value="PAS_fold_3"/>
</dbReference>
<keyword evidence="3 6" id="KW-0812">Transmembrane</keyword>
<evidence type="ECO:0000256" key="5">
    <source>
        <dbReference type="ARBA" id="ARBA00023136"/>
    </source>
</evidence>
<organism evidence="11">
    <name type="scientific">Clostridioides difficile</name>
    <name type="common">Peptoclostridium difficile</name>
    <dbReference type="NCBI Taxonomy" id="1496"/>
    <lineage>
        <taxon>Bacteria</taxon>
        <taxon>Bacillati</taxon>
        <taxon>Bacillota</taxon>
        <taxon>Clostridia</taxon>
        <taxon>Peptostreptococcales</taxon>
        <taxon>Peptostreptococcaceae</taxon>
        <taxon>Clostridioides</taxon>
    </lineage>
</organism>
<dbReference type="SMART" id="SM00086">
    <property type="entry name" value="PAC"/>
    <property type="match status" value="3"/>
</dbReference>
<evidence type="ECO:0000259" key="8">
    <source>
        <dbReference type="PROSITE" id="PS50113"/>
    </source>
</evidence>
<dbReference type="InterPro" id="IPR035965">
    <property type="entry name" value="PAS-like_dom_sf"/>
</dbReference>
<evidence type="ECO:0000313" key="11">
    <source>
        <dbReference type="EMBL" id="CDS84898.1"/>
    </source>
</evidence>
<dbReference type="Gene3D" id="3.30.450.20">
    <property type="entry name" value="PAS domain"/>
    <property type="match status" value="4"/>
</dbReference>
<keyword evidence="5 6" id="KW-0472">Membrane</keyword>
<dbReference type="NCBIfam" id="TIGR00254">
    <property type="entry name" value="GGDEF"/>
    <property type="match status" value="1"/>
</dbReference>
<dbReference type="SMART" id="SM00267">
    <property type="entry name" value="GGDEF"/>
    <property type="match status" value="1"/>
</dbReference>
<feature type="domain" description="PAS" evidence="7">
    <location>
        <begin position="450"/>
        <end position="525"/>
    </location>
</feature>
<evidence type="ECO:0000313" key="10">
    <source>
        <dbReference type="EMBL" id="CDS84462.1"/>
    </source>
</evidence>
<dbReference type="SUPFAM" id="SSF55781">
    <property type="entry name" value="GAF domain-like"/>
    <property type="match status" value="1"/>
</dbReference>
<dbReference type="SUPFAM" id="SSF55073">
    <property type="entry name" value="Nucleotide cyclase"/>
    <property type="match status" value="1"/>
</dbReference>
<dbReference type="EMBL" id="LK933327">
    <property type="protein sequence ID" value="CDT67110.1"/>
    <property type="molecule type" value="Genomic_DNA"/>
</dbReference>
<dbReference type="CDD" id="cd12914">
    <property type="entry name" value="PDC1_DGC_like"/>
    <property type="match status" value="1"/>
</dbReference>
<evidence type="ECO:0000256" key="2">
    <source>
        <dbReference type="ARBA" id="ARBA00022475"/>
    </source>
</evidence>
<dbReference type="Gene3D" id="3.30.70.270">
    <property type="match status" value="1"/>
</dbReference>
<gene>
    <name evidence="12" type="ORF">BN1095_630047</name>
    <name evidence="10" type="ORF">BN1096_340044</name>
    <name evidence="11" type="ORF">BN1097_350050</name>
</gene>
<dbReference type="SUPFAM" id="SSF55785">
    <property type="entry name" value="PYP-like sensor domain (PAS domain)"/>
    <property type="match status" value="3"/>
</dbReference>
<dbReference type="InterPro" id="IPR000700">
    <property type="entry name" value="PAS-assoc_C"/>
</dbReference>
<dbReference type="CDD" id="cd01949">
    <property type="entry name" value="GGDEF"/>
    <property type="match status" value="1"/>
</dbReference>
<evidence type="ECO:0000259" key="7">
    <source>
        <dbReference type="PROSITE" id="PS50112"/>
    </source>
</evidence>
<dbReference type="InterPro" id="IPR029787">
    <property type="entry name" value="Nucleotide_cyclase"/>
</dbReference>
<dbReference type="GO" id="GO:0016301">
    <property type="term" value="F:kinase activity"/>
    <property type="evidence" value="ECO:0007669"/>
    <property type="project" value="UniProtKB-KW"/>
</dbReference>
<feature type="domain" description="PAC" evidence="8">
    <location>
        <begin position="656"/>
        <end position="708"/>
    </location>
</feature>
<comment type="subcellular location">
    <subcellularLocation>
        <location evidence="1">Cell membrane</location>
        <topology evidence="1">Multi-pass membrane protein</topology>
    </subcellularLocation>
</comment>
<reference evidence="11" key="1">
    <citation type="submission" date="2014-07" db="EMBL/GenBank/DDBJ databases">
        <authorList>
            <person name="Monot Marc"/>
        </authorList>
    </citation>
    <scope>NUCLEOTIDE SEQUENCE</scope>
    <source>
        <strain evidence="12">7032989</strain>
        <strain evidence="11">7032994</strain>
    </source>
</reference>
<dbReference type="EMBL" id="LK932371">
    <property type="protein sequence ID" value="CDS84898.1"/>
    <property type="molecule type" value="Genomic_DNA"/>
</dbReference>
<dbReference type="InterPro" id="IPR000160">
    <property type="entry name" value="GGDEF_dom"/>
</dbReference>
<dbReference type="Gene3D" id="3.30.450.40">
    <property type="match status" value="1"/>
</dbReference>
<dbReference type="NCBIfam" id="TIGR00229">
    <property type="entry name" value="sensory_box"/>
    <property type="match status" value="2"/>
</dbReference>
<evidence type="ECO:0000256" key="1">
    <source>
        <dbReference type="ARBA" id="ARBA00004651"/>
    </source>
</evidence>
<dbReference type="PANTHER" id="PTHR44757">
    <property type="entry name" value="DIGUANYLATE CYCLASE DGCP"/>
    <property type="match status" value="1"/>
</dbReference>
<dbReference type="PANTHER" id="PTHR44757:SF2">
    <property type="entry name" value="BIOFILM ARCHITECTURE MAINTENANCE PROTEIN MBAA"/>
    <property type="match status" value="1"/>
</dbReference>
<name>A0A069A688_CLODI</name>
<evidence type="ECO:0000256" key="3">
    <source>
        <dbReference type="ARBA" id="ARBA00022692"/>
    </source>
</evidence>
<dbReference type="RefSeq" id="WP_021366399.1">
    <property type="nucleotide sequence ID" value="NZ_JAAUXI010000016.1"/>
</dbReference>
<dbReference type="PROSITE" id="PS50887">
    <property type="entry name" value="GGDEF"/>
    <property type="match status" value="1"/>
</dbReference>
<proteinExistence type="predicted"/>
<dbReference type="PROSITE" id="PS50113">
    <property type="entry name" value="PAC"/>
    <property type="match status" value="3"/>
</dbReference>
<feature type="transmembrane region" description="Helical" evidence="6">
    <location>
        <begin position="12"/>
        <end position="30"/>
    </location>
</feature>
<dbReference type="Pfam" id="PF08447">
    <property type="entry name" value="PAS_3"/>
    <property type="match status" value="3"/>
</dbReference>